<accession>A0A2R8A688</accession>
<evidence type="ECO:0000256" key="6">
    <source>
        <dbReference type="ARBA" id="ARBA00022989"/>
    </source>
</evidence>
<dbReference type="PANTHER" id="PTHR34702:SF1">
    <property type="entry name" value="NA(+)_H(+) ANTIPORTER SUBUNIT F"/>
    <property type="match status" value="1"/>
</dbReference>
<evidence type="ECO:0000256" key="3">
    <source>
        <dbReference type="ARBA" id="ARBA00022448"/>
    </source>
</evidence>
<dbReference type="GO" id="GO:0005886">
    <property type="term" value="C:plasma membrane"/>
    <property type="evidence" value="ECO:0007669"/>
    <property type="project" value="UniProtKB-SubCell"/>
</dbReference>
<feature type="transmembrane region" description="Helical" evidence="9">
    <location>
        <begin position="44"/>
        <end position="63"/>
    </location>
</feature>
<proteinExistence type="inferred from homology"/>
<protein>
    <submittedName>
        <fullName evidence="10">Na(+)/H(+) antiporter subunit F</fullName>
    </submittedName>
</protein>
<reference evidence="10 11" key="1">
    <citation type="submission" date="2018-03" db="EMBL/GenBank/DDBJ databases">
        <authorList>
            <person name="Keele B.F."/>
        </authorList>
    </citation>
    <scope>NUCLEOTIDE SEQUENCE [LARGE SCALE GENOMIC DNA]</scope>
    <source>
        <strain evidence="10 11">CeCT 8812</strain>
    </source>
</reference>
<evidence type="ECO:0000256" key="4">
    <source>
        <dbReference type="ARBA" id="ARBA00022475"/>
    </source>
</evidence>
<evidence type="ECO:0000313" key="10">
    <source>
        <dbReference type="EMBL" id="SPF27725.1"/>
    </source>
</evidence>
<comment type="subcellular location">
    <subcellularLocation>
        <location evidence="1 8">Cell membrane</location>
        <topology evidence="1 8">Multi-pass membrane protein</topology>
    </subcellularLocation>
</comment>
<dbReference type="PIRSF" id="PIRSF028784">
    <property type="entry name" value="MrpF"/>
    <property type="match status" value="1"/>
</dbReference>
<dbReference type="AlphaFoldDB" id="A0A2R8A688"/>
<dbReference type="Proteomes" id="UP000244932">
    <property type="component" value="Unassembled WGS sequence"/>
</dbReference>
<comment type="similarity">
    <text evidence="2 8">Belongs to the CPA3 antiporters (TC 2.A.63) subunit F family.</text>
</comment>
<dbReference type="GO" id="GO:0015385">
    <property type="term" value="F:sodium:proton antiporter activity"/>
    <property type="evidence" value="ECO:0007669"/>
    <property type="project" value="TreeGrafter"/>
</dbReference>
<keyword evidence="5 9" id="KW-0812">Transmembrane</keyword>
<sequence>MTLIGVTLTGPLGWAMLISLALIAAALALATFRLLTGPSLSDRVVALDLISALLVAFLVLFAMMTGVGAYMDVAVVLSLVAFLGTVAFARFIQRTAVREEPDA</sequence>
<keyword evidence="8" id="KW-0406">Ion transport</keyword>
<gene>
    <name evidence="10" type="primary">mrpF</name>
    <name evidence="10" type="ORF">POI8812_00018</name>
</gene>
<keyword evidence="8" id="KW-0050">Antiport</keyword>
<keyword evidence="4 8" id="KW-1003">Cell membrane</keyword>
<evidence type="ECO:0000256" key="1">
    <source>
        <dbReference type="ARBA" id="ARBA00004651"/>
    </source>
</evidence>
<evidence type="ECO:0000313" key="11">
    <source>
        <dbReference type="Proteomes" id="UP000244932"/>
    </source>
</evidence>
<evidence type="ECO:0000256" key="5">
    <source>
        <dbReference type="ARBA" id="ARBA00022692"/>
    </source>
</evidence>
<evidence type="ECO:0000256" key="8">
    <source>
        <dbReference type="PIRNR" id="PIRNR028784"/>
    </source>
</evidence>
<dbReference type="PANTHER" id="PTHR34702">
    <property type="entry name" value="NA(+)/H(+) ANTIPORTER SUBUNIT F1"/>
    <property type="match status" value="1"/>
</dbReference>
<dbReference type="Pfam" id="PF04066">
    <property type="entry name" value="MrpF_PhaF"/>
    <property type="match status" value="1"/>
</dbReference>
<name>A0A2R8A688_9RHOB</name>
<keyword evidence="3 8" id="KW-0813">Transport</keyword>
<organism evidence="10 11">
    <name type="scientific">Pontivivens insulae</name>
    <dbReference type="NCBI Taxonomy" id="1639689"/>
    <lineage>
        <taxon>Bacteria</taxon>
        <taxon>Pseudomonadati</taxon>
        <taxon>Pseudomonadota</taxon>
        <taxon>Alphaproteobacteria</taxon>
        <taxon>Rhodobacterales</taxon>
        <taxon>Paracoccaceae</taxon>
        <taxon>Pontivivens</taxon>
    </lineage>
</organism>
<feature type="transmembrane region" description="Helical" evidence="9">
    <location>
        <begin position="69"/>
        <end position="89"/>
    </location>
</feature>
<keyword evidence="7 8" id="KW-0472">Membrane</keyword>
<keyword evidence="6 9" id="KW-1133">Transmembrane helix</keyword>
<evidence type="ECO:0000256" key="7">
    <source>
        <dbReference type="ARBA" id="ARBA00023136"/>
    </source>
</evidence>
<dbReference type="RefSeq" id="WP_181377175.1">
    <property type="nucleotide sequence ID" value="NZ_OMKW01000001.1"/>
</dbReference>
<evidence type="ECO:0000256" key="9">
    <source>
        <dbReference type="SAM" id="Phobius"/>
    </source>
</evidence>
<feature type="transmembrane region" description="Helical" evidence="9">
    <location>
        <begin position="12"/>
        <end position="32"/>
    </location>
</feature>
<dbReference type="InterPro" id="IPR007208">
    <property type="entry name" value="MrpF/PhaF-like"/>
</dbReference>
<evidence type="ECO:0000256" key="2">
    <source>
        <dbReference type="ARBA" id="ARBA00009212"/>
    </source>
</evidence>
<dbReference type="EMBL" id="OMKW01000001">
    <property type="protein sequence ID" value="SPF27725.1"/>
    <property type="molecule type" value="Genomic_DNA"/>
</dbReference>
<keyword evidence="11" id="KW-1185">Reference proteome</keyword>